<dbReference type="Pfam" id="PF04578">
    <property type="entry name" value="DUF594"/>
    <property type="match status" value="1"/>
</dbReference>
<dbReference type="Pfam" id="PF13968">
    <property type="entry name" value="DUF4220"/>
    <property type="match status" value="1"/>
</dbReference>
<evidence type="ECO:0000313" key="4">
    <source>
        <dbReference type="EMBL" id="PVH65943.1"/>
    </source>
</evidence>
<accession>A0A2T8KUT5</accession>
<name>A0A2T8KUT5_9POAL</name>
<feature type="signal peptide" evidence="2">
    <location>
        <begin position="1"/>
        <end position="20"/>
    </location>
</feature>
<feature type="transmembrane region" description="Helical" evidence="1">
    <location>
        <begin position="33"/>
        <end position="53"/>
    </location>
</feature>
<protein>
    <recommendedName>
        <fullName evidence="3">DUF4220 domain-containing protein</fullName>
    </recommendedName>
</protein>
<evidence type="ECO:0000256" key="1">
    <source>
        <dbReference type="SAM" id="Phobius"/>
    </source>
</evidence>
<feature type="transmembrane region" description="Helical" evidence="1">
    <location>
        <begin position="65"/>
        <end position="87"/>
    </location>
</feature>
<proteinExistence type="predicted"/>
<feature type="domain" description="DUF4220" evidence="3">
    <location>
        <begin position="187"/>
        <end position="391"/>
    </location>
</feature>
<dbReference type="AlphaFoldDB" id="A0A2T8KUT5"/>
<keyword evidence="1" id="KW-0472">Membrane</keyword>
<feature type="transmembrane region" description="Helical" evidence="1">
    <location>
        <begin position="124"/>
        <end position="141"/>
    </location>
</feature>
<feature type="transmembrane region" description="Helical" evidence="1">
    <location>
        <begin position="147"/>
        <end position="167"/>
    </location>
</feature>
<evidence type="ECO:0000259" key="3">
    <source>
        <dbReference type="Pfam" id="PF13968"/>
    </source>
</evidence>
<sequence>MAPWMARAVCSLVLVAAVVASLAFHQASLNTRVTIAVVAGLLLRLLQCFLGPMRRCSRHWLVQRSAMAAYYLPTRAIVTYIAGAVVWKSSDSNIYQVSSCILLIITASKGTVEMAAYALSDSPPLRWQHFTLMLSICPLLWCLPGTYRVAVFNSFIYIYVVFTMPLIQPAGDRMKKDGEMIQIKGILQQRPDDMRSYRDTCLSYRYCRTLTRLYFGISSAEEGDPNELAALLPTEYDKVFNIVEVQLAFLHDYCFTTYHSMISSPPGMLSAAQEVWTVLQDILAYMAVPCLHWLFGGRLFTGWLFGGLTFDAQVLAVSAVELFIVVLVDWLQRRPILPMYWRTIFNALKKYPEDTGLVYRPTVLEWFVGKTLNCLTPPYWQNKIGQYSLLEDYDRRNHMNTCVSLFKKHMLSYVSYSFIKHHPEEEEPVSLPRSVKKILAYELHRVIREDGRQLTRGTKTLERNNVGPQFSWILEAQNHTDAILMWHIATWYCDIFDKGIISDHREAATALSGYCGYLVAFHPEILPGKSKNTMRVLQSVLGQARRSMSPEEDERTRLQQVLHKAKDLLGLTRMRKEEKERVIQRCEISGDSLTTFQKGVKLGMQLTDQLQIELRWKVMAEFWAGTILYIAPSDSKENVDVHVDQLAQGGEFLTHLWAWLSIVGIQKQAREEQIGPQREV</sequence>
<evidence type="ECO:0000256" key="2">
    <source>
        <dbReference type="SAM" id="SignalP"/>
    </source>
</evidence>
<dbReference type="Proteomes" id="UP000243499">
    <property type="component" value="Chromosome 1"/>
</dbReference>
<reference evidence="4" key="1">
    <citation type="submission" date="2018-04" db="EMBL/GenBank/DDBJ databases">
        <title>WGS assembly of Panicum hallii.</title>
        <authorList>
            <person name="Lovell J."/>
            <person name="Jenkins J."/>
            <person name="Lowry D."/>
            <person name="Mamidi S."/>
            <person name="Sreedasyam A."/>
            <person name="Weng X."/>
            <person name="Barry K."/>
            <person name="Bonette J."/>
            <person name="Campitelli B."/>
            <person name="Daum C."/>
            <person name="Gordon S."/>
            <person name="Gould B."/>
            <person name="Lipzen A."/>
            <person name="Macqueen A."/>
            <person name="Palacio-Mejia J."/>
            <person name="Plott C."/>
            <person name="Shakirov E."/>
            <person name="Shu S."/>
            <person name="Yoshinaga Y."/>
            <person name="Zane M."/>
            <person name="Rokhsar D."/>
            <person name="Grimwood J."/>
            <person name="Schmutz J."/>
            <person name="Juenger T."/>
        </authorList>
    </citation>
    <scope>NUCLEOTIDE SEQUENCE [LARGE SCALE GENOMIC DNA]</scope>
    <source>
        <strain evidence="4">FIL2</strain>
    </source>
</reference>
<dbReference type="Gramene" id="PVH65943">
    <property type="protein sequence ID" value="PVH65943"/>
    <property type="gene ID" value="PAHAL_1G109500"/>
</dbReference>
<gene>
    <name evidence="4" type="ORF">PAHAL_1G109500</name>
</gene>
<keyword evidence="1" id="KW-0812">Transmembrane</keyword>
<organism evidence="4">
    <name type="scientific">Panicum hallii</name>
    <dbReference type="NCBI Taxonomy" id="206008"/>
    <lineage>
        <taxon>Eukaryota</taxon>
        <taxon>Viridiplantae</taxon>
        <taxon>Streptophyta</taxon>
        <taxon>Embryophyta</taxon>
        <taxon>Tracheophyta</taxon>
        <taxon>Spermatophyta</taxon>
        <taxon>Magnoliopsida</taxon>
        <taxon>Liliopsida</taxon>
        <taxon>Poales</taxon>
        <taxon>Poaceae</taxon>
        <taxon>PACMAD clade</taxon>
        <taxon>Panicoideae</taxon>
        <taxon>Panicodae</taxon>
        <taxon>Paniceae</taxon>
        <taxon>Panicinae</taxon>
        <taxon>Panicum</taxon>
        <taxon>Panicum sect. Panicum</taxon>
    </lineage>
</organism>
<dbReference type="InterPro" id="IPR025315">
    <property type="entry name" value="DUF4220"/>
</dbReference>
<keyword evidence="1" id="KW-1133">Transmembrane helix</keyword>
<feature type="chain" id="PRO_5015457838" description="DUF4220 domain-containing protein" evidence="2">
    <location>
        <begin position="21"/>
        <end position="680"/>
    </location>
</feature>
<dbReference type="PANTHER" id="PTHR31325">
    <property type="entry name" value="OS01G0798800 PROTEIN-RELATED"/>
    <property type="match status" value="1"/>
</dbReference>
<keyword evidence="2" id="KW-0732">Signal</keyword>
<dbReference type="EMBL" id="CM008046">
    <property type="protein sequence ID" value="PVH65943.1"/>
    <property type="molecule type" value="Genomic_DNA"/>
</dbReference>
<dbReference type="InterPro" id="IPR007658">
    <property type="entry name" value="DUF594"/>
</dbReference>